<gene>
    <name evidence="1" type="ORF">HHUB_1752</name>
</gene>
<dbReference type="GeneID" id="26658430"/>
<sequence length="163" mass="18468">MNTVEVSTDVRVPPAEAYAFVADFPRYAKYSEYLQSVTQHGNGGAGTEYELTFAWWKLTHAVRSRVTDTDEPERIDWKLVDGIDAHGRWEVAETDDGSRVTFVVTYDTDSARGALDLPRLVSLDWVVERVVDKVVEEGERVVERVVADLEGERRPVELTVETH</sequence>
<dbReference type="KEGG" id="hhb:Hhub_1752"/>
<name>A0A0U5H174_9EURY</name>
<dbReference type="OrthoDB" id="167073at2157"/>
<dbReference type="STRING" id="1407499.HHUB_1752"/>
<dbReference type="SUPFAM" id="SSF55961">
    <property type="entry name" value="Bet v1-like"/>
    <property type="match status" value="1"/>
</dbReference>
<dbReference type="Gene3D" id="3.30.530.20">
    <property type="match status" value="1"/>
</dbReference>
<accession>A0A0U5H174</accession>
<dbReference type="EMBL" id="LN831302">
    <property type="protein sequence ID" value="CQH51601.1"/>
    <property type="molecule type" value="Genomic_DNA"/>
</dbReference>
<dbReference type="CDD" id="cd07812">
    <property type="entry name" value="SRPBCC"/>
    <property type="match status" value="1"/>
</dbReference>
<dbReference type="InterPro" id="IPR023393">
    <property type="entry name" value="START-like_dom_sf"/>
</dbReference>
<proteinExistence type="predicted"/>
<dbReference type="AlphaFoldDB" id="A0A0U5H174"/>
<keyword evidence="2" id="KW-1185">Reference proteome</keyword>
<organism evidence="1 2">
    <name type="scientific">Halobacterium hubeiense</name>
    <dbReference type="NCBI Taxonomy" id="1407499"/>
    <lineage>
        <taxon>Archaea</taxon>
        <taxon>Methanobacteriati</taxon>
        <taxon>Methanobacteriota</taxon>
        <taxon>Stenosarchaea group</taxon>
        <taxon>Halobacteria</taxon>
        <taxon>Halobacteriales</taxon>
        <taxon>Halobacteriaceae</taxon>
        <taxon>Halobacterium</taxon>
    </lineage>
</organism>
<evidence type="ECO:0000313" key="1">
    <source>
        <dbReference type="EMBL" id="CQH51601.1"/>
    </source>
</evidence>
<reference evidence="2" key="1">
    <citation type="journal article" date="2016" name="Environ. Microbiol.">
        <title>The complete genome of a viable archaeum isolated from 123-million-year-old rock salt.</title>
        <authorList>
            <person name="Jaakkola S.T."/>
            <person name="Pfeiffer F."/>
            <person name="Ravantti J.J."/>
            <person name="Guo Q."/>
            <person name="Liu Y."/>
            <person name="Chen X."/>
            <person name="Ma H."/>
            <person name="Yang C."/>
            <person name="Oksanen H.M."/>
            <person name="Bamford D.H."/>
        </authorList>
    </citation>
    <scope>NUCLEOTIDE SEQUENCE</scope>
    <source>
        <strain evidence="2">JI20-1</strain>
    </source>
</reference>
<protein>
    <submittedName>
        <fullName evidence="1">START domain protein</fullName>
    </submittedName>
</protein>
<dbReference type="InterPro" id="IPR019587">
    <property type="entry name" value="Polyketide_cyclase/dehydratase"/>
</dbReference>
<dbReference type="Pfam" id="PF10604">
    <property type="entry name" value="Polyketide_cyc2"/>
    <property type="match status" value="1"/>
</dbReference>
<dbReference type="RefSeq" id="WP_059056235.1">
    <property type="nucleotide sequence ID" value="NZ_CEML01000002.1"/>
</dbReference>
<evidence type="ECO:0000313" key="2">
    <source>
        <dbReference type="Proteomes" id="UP000066737"/>
    </source>
</evidence>
<dbReference type="Proteomes" id="UP000066737">
    <property type="component" value="Chromosome I"/>
</dbReference>